<feature type="domain" description="RING-type" evidence="7">
    <location>
        <begin position="1047"/>
        <end position="1090"/>
    </location>
</feature>
<dbReference type="InterPro" id="IPR027417">
    <property type="entry name" value="P-loop_NTPase"/>
</dbReference>
<evidence type="ECO:0008006" key="11">
    <source>
        <dbReference type="Google" id="ProtNLM"/>
    </source>
</evidence>
<dbReference type="PROSITE" id="PS51194">
    <property type="entry name" value="HELICASE_CTER"/>
    <property type="match status" value="1"/>
</dbReference>
<keyword evidence="10" id="KW-1185">Reference proteome</keyword>
<dbReference type="InterPro" id="IPR038718">
    <property type="entry name" value="SNF2-like_sf"/>
</dbReference>
<dbReference type="InterPro" id="IPR000330">
    <property type="entry name" value="SNF2_N"/>
</dbReference>
<dbReference type="InterPro" id="IPR001965">
    <property type="entry name" value="Znf_PHD"/>
</dbReference>
<dbReference type="CDD" id="cd18793">
    <property type="entry name" value="SF2_C_SNF"/>
    <property type="match status" value="1"/>
</dbReference>
<evidence type="ECO:0000259" key="8">
    <source>
        <dbReference type="PROSITE" id="PS51194"/>
    </source>
</evidence>
<accession>A0AAV8Y4T0</accession>
<dbReference type="Gene3D" id="3.40.50.10810">
    <property type="entry name" value="Tandem AAA-ATPase domain"/>
    <property type="match status" value="2"/>
</dbReference>
<evidence type="ECO:0000313" key="9">
    <source>
        <dbReference type="EMBL" id="KAJ8946383.1"/>
    </source>
</evidence>
<evidence type="ECO:0000256" key="5">
    <source>
        <dbReference type="PROSITE-ProRule" id="PRU00175"/>
    </source>
</evidence>
<dbReference type="PANTHER" id="PTHR45865">
    <property type="entry name" value="E3 UBIQUITIN-PROTEIN LIGASE SHPRH FAMILY MEMBER"/>
    <property type="match status" value="1"/>
</dbReference>
<feature type="compositionally biased region" description="Acidic residues" evidence="6">
    <location>
        <begin position="1294"/>
        <end position="1304"/>
    </location>
</feature>
<dbReference type="Pfam" id="PF00176">
    <property type="entry name" value="SNF2-rel_dom"/>
    <property type="match status" value="1"/>
</dbReference>
<keyword evidence="3" id="KW-0378">Hydrolase</keyword>
<dbReference type="GO" id="GO:0005634">
    <property type="term" value="C:nucleus"/>
    <property type="evidence" value="ECO:0007669"/>
    <property type="project" value="TreeGrafter"/>
</dbReference>
<dbReference type="SMART" id="SM00487">
    <property type="entry name" value="DEXDc"/>
    <property type="match status" value="1"/>
</dbReference>
<evidence type="ECO:0000256" key="3">
    <source>
        <dbReference type="ARBA" id="ARBA00022801"/>
    </source>
</evidence>
<dbReference type="InterPro" id="IPR049730">
    <property type="entry name" value="SNF2/RAD54-like_C"/>
</dbReference>
<dbReference type="InterPro" id="IPR019786">
    <property type="entry name" value="Zinc_finger_PHD-type_CS"/>
</dbReference>
<dbReference type="PROSITE" id="PS00518">
    <property type="entry name" value="ZF_RING_1"/>
    <property type="match status" value="1"/>
</dbReference>
<dbReference type="SMART" id="SM00249">
    <property type="entry name" value="PHD"/>
    <property type="match status" value="1"/>
</dbReference>
<evidence type="ECO:0000256" key="1">
    <source>
        <dbReference type="ARBA" id="ARBA00022723"/>
    </source>
</evidence>
<keyword evidence="2 5" id="KW-0863">Zinc-finger</keyword>
<dbReference type="GO" id="GO:0006974">
    <property type="term" value="P:DNA damage response"/>
    <property type="evidence" value="ECO:0007669"/>
    <property type="project" value="TreeGrafter"/>
</dbReference>
<feature type="region of interest" description="Disordered" evidence="6">
    <location>
        <begin position="1289"/>
        <end position="1314"/>
    </location>
</feature>
<dbReference type="SUPFAM" id="SSF52540">
    <property type="entry name" value="P-loop containing nucleoside triphosphate hydrolases"/>
    <property type="match status" value="2"/>
</dbReference>
<reference evidence="9" key="1">
    <citation type="journal article" date="2023" name="Insect Mol. Biol.">
        <title>Genome sequencing provides insights into the evolution of gene families encoding plant cell wall-degrading enzymes in longhorned beetles.</title>
        <authorList>
            <person name="Shin N.R."/>
            <person name="Okamura Y."/>
            <person name="Kirsch R."/>
            <person name="Pauchet Y."/>
        </authorList>
    </citation>
    <scope>NUCLEOTIDE SEQUENCE</scope>
    <source>
        <strain evidence="9">AMC_N1</strain>
    </source>
</reference>
<dbReference type="GO" id="GO:0000209">
    <property type="term" value="P:protein polyubiquitination"/>
    <property type="evidence" value="ECO:0007669"/>
    <property type="project" value="TreeGrafter"/>
</dbReference>
<dbReference type="GO" id="GO:0005524">
    <property type="term" value="F:ATP binding"/>
    <property type="evidence" value="ECO:0007669"/>
    <property type="project" value="InterPro"/>
</dbReference>
<keyword evidence="4" id="KW-0862">Zinc</keyword>
<evidence type="ECO:0000259" key="7">
    <source>
        <dbReference type="PROSITE" id="PS50089"/>
    </source>
</evidence>
<evidence type="ECO:0000256" key="6">
    <source>
        <dbReference type="SAM" id="MobiDB-lite"/>
    </source>
</evidence>
<keyword evidence="1" id="KW-0479">Metal-binding</keyword>
<proteinExistence type="predicted"/>
<dbReference type="InterPro" id="IPR001650">
    <property type="entry name" value="Helicase_C-like"/>
</dbReference>
<dbReference type="InterPro" id="IPR052583">
    <property type="entry name" value="ATP-helicase/E3_Ub-Ligase"/>
</dbReference>
<gene>
    <name evidence="9" type="ORF">NQ318_011789</name>
</gene>
<evidence type="ECO:0000313" key="10">
    <source>
        <dbReference type="Proteomes" id="UP001162162"/>
    </source>
</evidence>
<dbReference type="Gene3D" id="3.40.50.300">
    <property type="entry name" value="P-loop containing nucleotide triphosphate hydrolases"/>
    <property type="match status" value="1"/>
</dbReference>
<dbReference type="InterPro" id="IPR013083">
    <property type="entry name" value="Znf_RING/FYVE/PHD"/>
</dbReference>
<dbReference type="InterPro" id="IPR048686">
    <property type="entry name" value="SHPRH_helical_1st"/>
</dbReference>
<dbReference type="SMART" id="SM00184">
    <property type="entry name" value="RING"/>
    <property type="match status" value="2"/>
</dbReference>
<evidence type="ECO:0000256" key="2">
    <source>
        <dbReference type="ARBA" id="ARBA00022771"/>
    </source>
</evidence>
<dbReference type="SMART" id="SM00490">
    <property type="entry name" value="HELICc"/>
    <property type="match status" value="1"/>
</dbReference>
<name>A0AAV8Y4T0_9CUCU</name>
<dbReference type="InterPro" id="IPR014001">
    <property type="entry name" value="Helicase_ATP-bd"/>
</dbReference>
<feature type="domain" description="Helicase C-terminal" evidence="8">
    <location>
        <begin position="1125"/>
        <end position="1275"/>
    </location>
</feature>
<dbReference type="SUPFAM" id="SSF57850">
    <property type="entry name" value="RING/U-box"/>
    <property type="match status" value="1"/>
</dbReference>
<dbReference type="Pfam" id="PF00097">
    <property type="entry name" value="zf-C3HC4"/>
    <property type="match status" value="1"/>
</dbReference>
<comment type="caution">
    <text evidence="9">The sequence shown here is derived from an EMBL/GenBank/DDBJ whole genome shotgun (WGS) entry which is preliminary data.</text>
</comment>
<dbReference type="Pfam" id="PF00271">
    <property type="entry name" value="Helicase_C"/>
    <property type="match status" value="1"/>
</dbReference>
<evidence type="ECO:0000256" key="4">
    <source>
        <dbReference type="ARBA" id="ARBA00022833"/>
    </source>
</evidence>
<dbReference type="PROSITE" id="PS50089">
    <property type="entry name" value="ZF_RING_2"/>
    <property type="match status" value="1"/>
</dbReference>
<sequence>MTNTALVEPSVDGYRKYSPYLTSLMQLCKTKVFALNFETQNGEVYMDIYFQELPLPKFYTRLGNNIKNVFKLLFNIETDTAKVRAPSKCDKNLHGNFEIFNLYKKLTAVRGSTSNLAEGENIQHPCLRPLLRPYQDEAVRWMLLRERSFDDNVNDSLHPLYTTVVLKSGLTIYYDMYTGYVDLNKPVIAPCSKGGILADEMGLGKTVEVIACILLNPKPSPISSETSSVKDLEKSPIVDRQKKKRKVEEVVKIVDVPRKRSRIPDRFVKSSSKMTTTRVALEMWYNTILSGISTTNNYSIRDEDEPLVQCICGNTNEEDIVECDSCGKYQHRSCLGYNRTHGRYLCPQCWMDEPLLECGGTLIVTPITLRTQWVNEICRHVKGACYEGYTATPVYPTQLKDYDLVITTYSVLKAELRMTENGQPVNLRRERKYSPPGSPLIRVKWWRLCLDEAQTVETPGGRVAEMAGKINANFRWAITGTPISKNISDLYGLIDYLQITPYNDFATWKNILYEPYIQGNEKPMLDFLSKILWRTSKIDVLDQTYKEHLLEFSAVEKYFYKREHELTCNDFLYRVRNVDSTLLLGKMDRSTLKKILAPLLTLRQACTHPNTLRGRYLATKKQVTSMKDLLDALILKNTSDSEECLRLIISSLNGLAGIQLLAHMPQEAIGYYREVLQLSTRFSEDSNETKLTVDKLQVIHTMHNLTEVLEMHKPDQPTLRDEALRKDCVELEQKYIEKFMNETLTAYESSNAAMIYIDNLQEKFILKVGQWYSDGLDWTFINNFHGELLERIQNACDNANVECNLRSSSERNIMKIVYTWDEEISYLRSKLFDSVSSSTSINRKNNLVEKAMNCHLRPQKKSKNATKCPVCMSNVDLKSYEGKLFNMTQRKKAFEDMSLLGSWKPTLEELIFRSLQALLKARNGDPKCVKDGEIHINEIRKFWTFLDRQICAQDELDICKVRLQLKDPNTDPEEKKGSKLLKSLTYNLENKNEHVNLLSVHELAYQDSVLKDEVKVNMKKLEKYLGTQSYLETLRKQQYEGQSPDPCPICKNTLEQHWSILLCGHSYCLECIQVLLEQTVGDHIQCSVCRNKQKYQEISYIKAGNTVTDEDSTKISGNYSTKIEAVIKLILSLKKQDATVKVLVFSSWTTVLKCLKEALEKNGISCEMAVSNNMEARIENFKSSKKKVTTFLLPIALGSKGLNLIEATHVILVEPLLNPADELQAVGRVHRIGQRKSTVVHKFLIKNTIEESIFQATTSNADSWDKNKVTLRQLTDLFRNDIATQEIVSSGIEESSEGVTDSDDTRDQQSTSTA</sequence>
<organism evidence="9 10">
    <name type="scientific">Aromia moschata</name>
    <dbReference type="NCBI Taxonomy" id="1265417"/>
    <lineage>
        <taxon>Eukaryota</taxon>
        <taxon>Metazoa</taxon>
        <taxon>Ecdysozoa</taxon>
        <taxon>Arthropoda</taxon>
        <taxon>Hexapoda</taxon>
        <taxon>Insecta</taxon>
        <taxon>Pterygota</taxon>
        <taxon>Neoptera</taxon>
        <taxon>Endopterygota</taxon>
        <taxon>Coleoptera</taxon>
        <taxon>Polyphaga</taxon>
        <taxon>Cucujiformia</taxon>
        <taxon>Chrysomeloidea</taxon>
        <taxon>Cerambycidae</taxon>
        <taxon>Cerambycinae</taxon>
        <taxon>Callichromatini</taxon>
        <taxon>Aromia</taxon>
    </lineage>
</organism>
<dbReference type="GO" id="GO:0061630">
    <property type="term" value="F:ubiquitin protein ligase activity"/>
    <property type="evidence" value="ECO:0007669"/>
    <property type="project" value="TreeGrafter"/>
</dbReference>
<dbReference type="SUPFAM" id="SSF57903">
    <property type="entry name" value="FYVE/PHD zinc finger"/>
    <property type="match status" value="1"/>
</dbReference>
<protein>
    <recommendedName>
        <fullName evidence="11">E3 ubiquitin-protein ligase SHPRH</fullName>
    </recommendedName>
</protein>
<dbReference type="InterPro" id="IPR011011">
    <property type="entry name" value="Znf_FYVE_PHD"/>
</dbReference>
<dbReference type="EMBL" id="JAPWTK010000187">
    <property type="protein sequence ID" value="KAJ8946383.1"/>
    <property type="molecule type" value="Genomic_DNA"/>
</dbReference>
<dbReference type="Pfam" id="PF21325">
    <property type="entry name" value="SHPRH_helical-1st"/>
    <property type="match status" value="1"/>
</dbReference>
<dbReference type="InterPro" id="IPR001841">
    <property type="entry name" value="Znf_RING"/>
</dbReference>
<dbReference type="Gene3D" id="3.30.40.10">
    <property type="entry name" value="Zinc/RING finger domain, C3HC4 (zinc finger)"/>
    <property type="match status" value="2"/>
</dbReference>
<dbReference type="PANTHER" id="PTHR45865:SF1">
    <property type="entry name" value="E3 UBIQUITIN-PROTEIN LIGASE SHPRH"/>
    <property type="match status" value="1"/>
</dbReference>
<dbReference type="InterPro" id="IPR018957">
    <property type="entry name" value="Znf_C3HC4_RING-type"/>
</dbReference>
<dbReference type="Proteomes" id="UP001162162">
    <property type="component" value="Unassembled WGS sequence"/>
</dbReference>
<dbReference type="GO" id="GO:0008270">
    <property type="term" value="F:zinc ion binding"/>
    <property type="evidence" value="ECO:0007669"/>
    <property type="project" value="UniProtKB-KW"/>
</dbReference>
<dbReference type="InterPro" id="IPR017907">
    <property type="entry name" value="Znf_RING_CS"/>
</dbReference>
<dbReference type="PROSITE" id="PS01359">
    <property type="entry name" value="ZF_PHD_1"/>
    <property type="match status" value="1"/>
</dbReference>
<dbReference type="GO" id="GO:0016787">
    <property type="term" value="F:hydrolase activity"/>
    <property type="evidence" value="ECO:0007669"/>
    <property type="project" value="UniProtKB-KW"/>
</dbReference>